<keyword evidence="9" id="KW-0178">Competence</keyword>
<dbReference type="Proteomes" id="UP001216709">
    <property type="component" value="Unassembled WGS sequence"/>
</dbReference>
<comment type="caution">
    <text evidence="12">The sequence shown here is derived from an EMBL/GenBank/DDBJ whole genome shotgun (WGS) entry which is preliminary data.</text>
</comment>
<dbReference type="RefSeq" id="WP_026579312.1">
    <property type="nucleotide sequence ID" value="NZ_CAOJBV010000001.1"/>
</dbReference>
<dbReference type="NCBIfam" id="NF040982">
    <property type="entry name" value="ComGD"/>
    <property type="match status" value="1"/>
</dbReference>
<keyword evidence="8 10" id="KW-0472">Membrane</keyword>
<evidence type="ECO:0000256" key="1">
    <source>
        <dbReference type="ARBA" id="ARBA00004241"/>
    </source>
</evidence>
<gene>
    <name evidence="12" type="primary">comGD</name>
    <name evidence="12" type="ORF">PVN32_25090</name>
</gene>
<accession>A0AAW6KIJ8</accession>
<keyword evidence="6 10" id="KW-0812">Transmembrane</keyword>
<dbReference type="InterPro" id="IPR022346">
    <property type="entry name" value="T2SS_GspH"/>
</dbReference>
<dbReference type="AlphaFoldDB" id="A0AAW6KIJ8"/>
<comment type="subcellular location">
    <subcellularLocation>
        <location evidence="2">Cell inner membrane</location>
        <topology evidence="2">Single-pass membrane protein</topology>
    </subcellularLocation>
    <subcellularLocation>
        <location evidence="1">Cell surface</location>
    </subcellularLocation>
</comment>
<evidence type="ECO:0000313" key="13">
    <source>
        <dbReference type="Proteomes" id="UP001216709"/>
    </source>
</evidence>
<dbReference type="InterPro" id="IPR012902">
    <property type="entry name" value="N_methyl_site"/>
</dbReference>
<dbReference type="PROSITE" id="PS00409">
    <property type="entry name" value="PROKAR_NTER_METHYL"/>
    <property type="match status" value="1"/>
</dbReference>
<dbReference type="InterPro" id="IPR045584">
    <property type="entry name" value="Pilin-like"/>
</dbReference>
<evidence type="ECO:0000256" key="5">
    <source>
        <dbReference type="ARBA" id="ARBA00022519"/>
    </source>
</evidence>
<dbReference type="PIRSF" id="PIRSF021292">
    <property type="entry name" value="Competence_ComGD"/>
    <property type="match status" value="1"/>
</dbReference>
<keyword evidence="3" id="KW-1003">Cell membrane</keyword>
<dbReference type="GO" id="GO:0005886">
    <property type="term" value="C:plasma membrane"/>
    <property type="evidence" value="ECO:0007669"/>
    <property type="project" value="UniProtKB-SubCell"/>
</dbReference>
<evidence type="ECO:0000256" key="4">
    <source>
        <dbReference type="ARBA" id="ARBA00022481"/>
    </source>
</evidence>
<evidence type="ECO:0000256" key="6">
    <source>
        <dbReference type="ARBA" id="ARBA00022692"/>
    </source>
</evidence>
<dbReference type="Pfam" id="PF07963">
    <property type="entry name" value="N_methyl"/>
    <property type="match status" value="1"/>
</dbReference>
<reference evidence="12" key="1">
    <citation type="submission" date="2022-12" db="EMBL/GenBank/DDBJ databases">
        <title>Draft Genome Sequences of Bacillus licheniformis and Bacillus paralicheniformis strains isolated from Irish skim milk powders.</title>
        <authorList>
            <person name="Lourenco A."/>
            <person name="Li F."/>
            <person name="Geraldine D."/>
            <person name="Tobin J.T."/>
            <person name="Butler F."/>
            <person name="Jordan K."/>
            <person name="Obrien T."/>
        </authorList>
    </citation>
    <scope>NUCLEOTIDE SEQUENCE</scope>
    <source>
        <strain evidence="12">3370</strain>
    </source>
</reference>
<name>A0AAW6KIJ8_9BACI</name>
<dbReference type="InterPro" id="IPR016785">
    <property type="entry name" value="ComGD"/>
</dbReference>
<evidence type="ECO:0000256" key="2">
    <source>
        <dbReference type="ARBA" id="ARBA00004377"/>
    </source>
</evidence>
<dbReference type="GO" id="GO:0015627">
    <property type="term" value="C:type II protein secretion system complex"/>
    <property type="evidence" value="ECO:0007669"/>
    <property type="project" value="InterPro"/>
</dbReference>
<evidence type="ECO:0000256" key="7">
    <source>
        <dbReference type="ARBA" id="ARBA00022989"/>
    </source>
</evidence>
<evidence type="ECO:0000256" key="10">
    <source>
        <dbReference type="SAM" id="Phobius"/>
    </source>
</evidence>
<sequence length="145" mass="16186">MNQKGFTLLESLTVLMIGSIMLSLLFAALPPAYEKRVVQHFVSQLEEDLLYAQQTALVRHATVKVQFDFAGCRYIIKHTDEGSSPKLVRTYSCHIVFKKATLKRTLTFNPSGVPNQGGKIVIDTQHTSFALTIYLGSGKINVQKK</sequence>
<keyword evidence="7 10" id="KW-1133">Transmembrane helix</keyword>
<keyword evidence="4" id="KW-0488">Methylation</keyword>
<proteinExistence type="predicted"/>
<keyword evidence="5" id="KW-0997">Cell inner membrane</keyword>
<evidence type="ECO:0000259" key="11">
    <source>
        <dbReference type="Pfam" id="PF12019"/>
    </source>
</evidence>
<dbReference type="GO" id="GO:0015628">
    <property type="term" value="P:protein secretion by the type II secretion system"/>
    <property type="evidence" value="ECO:0007669"/>
    <property type="project" value="InterPro"/>
</dbReference>
<protein>
    <submittedName>
        <fullName evidence="12">Competence type IV pilus minor pilin ComGD</fullName>
    </submittedName>
</protein>
<feature type="transmembrane region" description="Helical" evidence="10">
    <location>
        <begin position="12"/>
        <end position="33"/>
    </location>
</feature>
<dbReference type="GO" id="GO:0030420">
    <property type="term" value="P:establishment of competence for transformation"/>
    <property type="evidence" value="ECO:0007669"/>
    <property type="project" value="UniProtKB-KW"/>
</dbReference>
<evidence type="ECO:0000256" key="9">
    <source>
        <dbReference type="ARBA" id="ARBA00023287"/>
    </source>
</evidence>
<dbReference type="EMBL" id="JARAFO010000440">
    <property type="protein sequence ID" value="MDE1455377.1"/>
    <property type="molecule type" value="Genomic_DNA"/>
</dbReference>
<dbReference type="Pfam" id="PF12019">
    <property type="entry name" value="GspH"/>
    <property type="match status" value="1"/>
</dbReference>
<organism evidence="12 13">
    <name type="scientific">Bacillus paralicheniformis</name>
    <dbReference type="NCBI Taxonomy" id="1648923"/>
    <lineage>
        <taxon>Bacteria</taxon>
        <taxon>Bacillati</taxon>
        <taxon>Bacillota</taxon>
        <taxon>Bacilli</taxon>
        <taxon>Bacillales</taxon>
        <taxon>Bacillaceae</taxon>
        <taxon>Bacillus</taxon>
    </lineage>
</organism>
<evidence type="ECO:0000256" key="3">
    <source>
        <dbReference type="ARBA" id="ARBA00022475"/>
    </source>
</evidence>
<dbReference type="NCBIfam" id="TIGR02532">
    <property type="entry name" value="IV_pilin_GFxxxE"/>
    <property type="match status" value="1"/>
</dbReference>
<feature type="domain" description="General secretion pathway GspH" evidence="11">
    <location>
        <begin position="43"/>
        <end position="131"/>
    </location>
</feature>
<evidence type="ECO:0000256" key="8">
    <source>
        <dbReference type="ARBA" id="ARBA00023136"/>
    </source>
</evidence>
<dbReference type="GO" id="GO:0009986">
    <property type="term" value="C:cell surface"/>
    <property type="evidence" value="ECO:0007669"/>
    <property type="project" value="UniProtKB-SubCell"/>
</dbReference>
<dbReference type="SUPFAM" id="SSF54523">
    <property type="entry name" value="Pili subunits"/>
    <property type="match status" value="1"/>
</dbReference>
<evidence type="ECO:0000313" key="12">
    <source>
        <dbReference type="EMBL" id="MDE1455377.1"/>
    </source>
</evidence>